<sequence length="70" mass="8159">MIEMSAEIFQRMTADEYDAIPDRITLDQNNRQQHSHALDELRARVRITLVHEIGHYSEMDDAHLHELGCA</sequence>
<keyword evidence="2" id="KW-1185">Reference proteome</keyword>
<dbReference type="EMBL" id="CP049933">
    <property type="protein sequence ID" value="QIM19698.1"/>
    <property type="molecule type" value="Genomic_DNA"/>
</dbReference>
<organism evidence="1 2">
    <name type="scientific">Leucobacter coleopterorum</name>
    <dbReference type="NCBI Taxonomy" id="2714933"/>
    <lineage>
        <taxon>Bacteria</taxon>
        <taxon>Bacillati</taxon>
        <taxon>Actinomycetota</taxon>
        <taxon>Actinomycetes</taxon>
        <taxon>Micrococcales</taxon>
        <taxon>Microbacteriaceae</taxon>
        <taxon>Leucobacter</taxon>
    </lineage>
</organism>
<dbReference type="InterPro" id="IPR038555">
    <property type="entry name" value="Zincin_1_sf"/>
</dbReference>
<dbReference type="RefSeq" id="WP_166331941.1">
    <property type="nucleotide sequence ID" value="NZ_CP049933.1"/>
</dbReference>
<reference evidence="1 2" key="1">
    <citation type="submission" date="2020-03" db="EMBL/GenBank/DDBJ databases">
        <title>Leucobacter sp. nov., isolated from beetles.</title>
        <authorList>
            <person name="Hyun D.-W."/>
            <person name="Bae J.-W."/>
        </authorList>
    </citation>
    <scope>NUCLEOTIDE SEQUENCE [LARGE SCALE GENOMIC DNA]</scope>
    <source>
        <strain evidence="1 2">HDW9A</strain>
    </source>
</reference>
<name>A0ABX6JZP3_9MICO</name>
<evidence type="ECO:0000313" key="2">
    <source>
        <dbReference type="Proteomes" id="UP000503441"/>
    </source>
</evidence>
<evidence type="ECO:0000313" key="1">
    <source>
        <dbReference type="EMBL" id="QIM19698.1"/>
    </source>
</evidence>
<proteinExistence type="predicted"/>
<protein>
    <submittedName>
        <fullName evidence="1">Uncharacterized protein</fullName>
    </submittedName>
</protein>
<dbReference type="InterPro" id="IPR010428">
    <property type="entry name" value="Zincin_1"/>
</dbReference>
<dbReference type="Proteomes" id="UP000503441">
    <property type="component" value="Chromosome"/>
</dbReference>
<dbReference type="Pfam" id="PF06262">
    <property type="entry name" value="Zincin_1"/>
    <property type="match status" value="1"/>
</dbReference>
<dbReference type="Gene3D" id="3.30.2010.20">
    <property type="match status" value="1"/>
</dbReference>
<dbReference type="SUPFAM" id="SSF55486">
    <property type="entry name" value="Metalloproteases ('zincins'), catalytic domain"/>
    <property type="match status" value="1"/>
</dbReference>
<accession>A0ABX6JZP3</accession>
<gene>
    <name evidence="1" type="ORF">G7066_06440</name>
</gene>